<evidence type="ECO:0000313" key="4">
    <source>
        <dbReference type="Proteomes" id="UP000663852"/>
    </source>
</evidence>
<name>A0A814G281_ADIRI</name>
<evidence type="ECO:0000256" key="1">
    <source>
        <dbReference type="ARBA" id="ARBA00022737"/>
    </source>
</evidence>
<dbReference type="GO" id="GO:0005829">
    <property type="term" value="C:cytosol"/>
    <property type="evidence" value="ECO:0007669"/>
    <property type="project" value="TreeGrafter"/>
</dbReference>
<dbReference type="Proteomes" id="UP000663852">
    <property type="component" value="Unassembled WGS sequence"/>
</dbReference>
<dbReference type="OrthoDB" id="423343at2759"/>
<keyword evidence="1" id="KW-0677">Repeat</keyword>
<dbReference type="Gene3D" id="2.20.110.10">
    <property type="entry name" value="Histone H3 K4-specific methyltransferase SET7/9 N-terminal domain"/>
    <property type="match status" value="3"/>
</dbReference>
<accession>A0A814G281</accession>
<dbReference type="FunFam" id="2.20.110.10:FF:000002">
    <property type="entry name" value="Phosphatidylinositol 4-phosphate 5-kinase 8"/>
    <property type="match status" value="1"/>
</dbReference>
<dbReference type="SMART" id="SM00698">
    <property type="entry name" value="MORN"/>
    <property type="match status" value="6"/>
</dbReference>
<dbReference type="PANTHER" id="PTHR43215">
    <property type="entry name" value="RADIAL SPOKE HEAD 1 HOMOLOG"/>
    <property type="match status" value="1"/>
</dbReference>
<gene>
    <name evidence="3" type="ORF">EDS130_LOCUS14430</name>
</gene>
<comment type="caution">
    <text evidence="3">The sequence shown here is derived from an EMBL/GenBank/DDBJ whole genome shotgun (WGS) entry which is preliminary data.</text>
</comment>
<dbReference type="Pfam" id="PF02493">
    <property type="entry name" value="MORN"/>
    <property type="match status" value="6"/>
</dbReference>
<evidence type="ECO:0000313" key="3">
    <source>
        <dbReference type="EMBL" id="CAF0991772.1"/>
    </source>
</evidence>
<dbReference type="AlphaFoldDB" id="A0A814G281"/>
<protein>
    <submittedName>
        <fullName evidence="3">Uncharacterized protein</fullName>
    </submittedName>
</protein>
<dbReference type="EMBL" id="CAJNOJ010000058">
    <property type="protein sequence ID" value="CAF0991772.1"/>
    <property type="molecule type" value="Genomic_DNA"/>
</dbReference>
<organism evidence="3 4">
    <name type="scientific">Adineta ricciae</name>
    <name type="common">Rotifer</name>
    <dbReference type="NCBI Taxonomy" id="249248"/>
    <lineage>
        <taxon>Eukaryota</taxon>
        <taxon>Metazoa</taxon>
        <taxon>Spiralia</taxon>
        <taxon>Gnathifera</taxon>
        <taxon>Rotifera</taxon>
        <taxon>Eurotatoria</taxon>
        <taxon>Bdelloidea</taxon>
        <taxon>Adinetida</taxon>
        <taxon>Adinetidae</taxon>
        <taxon>Adineta</taxon>
    </lineage>
</organism>
<dbReference type="InterPro" id="IPR003409">
    <property type="entry name" value="MORN"/>
</dbReference>
<proteinExistence type="predicted"/>
<reference evidence="3" key="1">
    <citation type="submission" date="2021-02" db="EMBL/GenBank/DDBJ databases">
        <authorList>
            <person name="Nowell W R."/>
        </authorList>
    </citation>
    <scope>NUCLEOTIDE SEQUENCE</scope>
</reference>
<feature type="compositionally biased region" description="Basic and acidic residues" evidence="2">
    <location>
        <begin position="21"/>
        <end position="32"/>
    </location>
</feature>
<sequence length="346" mass="40102">MSDEEDELGEEEQSDNLGTYEGDRNENDERHGFGKAILPNGDTYEGQYENGKRHGTGTYRFSNGARYVGEIEVPWSFLETVCPFESGEYQKHKRHGRGTFHYPDGSKYDGEWNENIREGHGTYTYPNNDTYEGEWKNNQRYGKGTYTYATTKAQYIGTWIEGKRQGPGEMQFAQYRYIGKFHENYVTNQILPCPNQFVSMIIDPNYFPFPKGKGRFVFKNGYQQNGEYYITTINDEEDSGAPTQIQYRWIAKNVTAIQQDVPYADVNDEPVDTNRIEELVHKFKDEGLSITEEPDEAQPMHVVPDAKHVESVETEQVNDGNTRKFLVQNSLTRTIEIDYMLFLYKV</sequence>
<dbReference type="PANTHER" id="PTHR43215:SF14">
    <property type="entry name" value="RADIAL SPOKE HEAD 1 HOMOLOG"/>
    <property type="match status" value="1"/>
</dbReference>
<feature type="region of interest" description="Disordered" evidence="2">
    <location>
        <begin position="1"/>
        <end position="54"/>
    </location>
</feature>
<dbReference type="SUPFAM" id="SSF82185">
    <property type="entry name" value="Histone H3 K4-specific methyltransferase SET7/9 N-terminal domain"/>
    <property type="match status" value="2"/>
</dbReference>
<feature type="compositionally biased region" description="Acidic residues" evidence="2">
    <location>
        <begin position="1"/>
        <end position="14"/>
    </location>
</feature>
<evidence type="ECO:0000256" key="2">
    <source>
        <dbReference type="SAM" id="MobiDB-lite"/>
    </source>
</evidence>